<dbReference type="RefSeq" id="WP_201329184.1">
    <property type="nucleotide sequence ID" value="NZ_HF571038.1"/>
</dbReference>
<name>A0A077M8N5_9MICO</name>
<gene>
    <name evidence="1" type="ORF">BN13_1500014</name>
</gene>
<sequence>MSMPPIKKIVLWLIVIFLLYAIFTNPRDAADIVGRAWDLIAKAISNIARFFDALLNRA</sequence>
<evidence type="ECO:0000313" key="1">
    <source>
        <dbReference type="EMBL" id="CCI52235.1"/>
    </source>
</evidence>
<keyword evidence="2" id="KW-1185">Reference proteome</keyword>
<dbReference type="STRING" id="1193518.BN13_1500014"/>
<accession>A0A077M8N5</accession>
<dbReference type="Proteomes" id="UP000035720">
    <property type="component" value="Unassembled WGS sequence"/>
</dbReference>
<dbReference type="AlphaFoldDB" id="A0A077M8N5"/>
<dbReference type="EMBL" id="CAJC01000058">
    <property type="protein sequence ID" value="CCI52235.1"/>
    <property type="molecule type" value="Genomic_DNA"/>
</dbReference>
<evidence type="ECO:0000313" key="2">
    <source>
        <dbReference type="Proteomes" id="UP000035720"/>
    </source>
</evidence>
<proteinExistence type="predicted"/>
<protein>
    <submittedName>
        <fullName evidence="1">Uncharacterized protein</fullName>
    </submittedName>
</protein>
<organism evidence="1 2">
    <name type="scientific">Nostocoides jenkinsii Ben 74</name>
    <dbReference type="NCBI Taxonomy" id="1193518"/>
    <lineage>
        <taxon>Bacteria</taxon>
        <taxon>Bacillati</taxon>
        <taxon>Actinomycetota</taxon>
        <taxon>Actinomycetes</taxon>
        <taxon>Micrococcales</taxon>
        <taxon>Intrasporangiaceae</taxon>
        <taxon>Nostocoides</taxon>
    </lineage>
</organism>
<comment type="caution">
    <text evidence="1">The sequence shown here is derived from an EMBL/GenBank/DDBJ whole genome shotgun (WGS) entry which is preliminary data.</text>
</comment>
<reference evidence="1 2" key="1">
    <citation type="journal article" date="2013" name="ISME J.">
        <title>A metabolic model for members of the genus Tetrasphaera involved in enhanced biological phosphorus removal.</title>
        <authorList>
            <person name="Kristiansen R."/>
            <person name="Nguyen H.T.T."/>
            <person name="Saunders A.M."/>
            <person name="Nielsen J.L."/>
            <person name="Wimmer R."/>
            <person name="Le V.Q."/>
            <person name="McIlroy S.J."/>
            <person name="Petrovski S."/>
            <person name="Seviour R.J."/>
            <person name="Calteau A."/>
            <person name="Nielsen K.L."/>
            <person name="Nielsen P.H."/>
        </authorList>
    </citation>
    <scope>NUCLEOTIDE SEQUENCE [LARGE SCALE GENOMIC DNA]</scope>
    <source>
        <strain evidence="1 2">Ben 74</strain>
    </source>
</reference>